<keyword evidence="2" id="KW-1185">Reference proteome</keyword>
<dbReference type="VEuPathDB" id="VectorBase:GPAI009683"/>
<reference evidence="1" key="2">
    <citation type="submission" date="2020-05" db="UniProtKB">
        <authorList>
            <consortium name="EnsemblMetazoa"/>
        </authorList>
    </citation>
    <scope>IDENTIFICATION</scope>
    <source>
        <strain evidence="1">IAEA</strain>
    </source>
</reference>
<proteinExistence type="predicted"/>
<dbReference type="EnsemblMetazoa" id="GPAI009683-RA">
    <property type="protein sequence ID" value="GPAI009683-PA"/>
    <property type="gene ID" value="GPAI009683"/>
</dbReference>
<name>A0A1A9ZBK7_GLOPL</name>
<accession>A0A1A9ZBK7</accession>
<evidence type="ECO:0000313" key="1">
    <source>
        <dbReference type="EnsemblMetazoa" id="GPAI009683-PA"/>
    </source>
</evidence>
<evidence type="ECO:0000313" key="2">
    <source>
        <dbReference type="Proteomes" id="UP000092445"/>
    </source>
</evidence>
<dbReference type="AlphaFoldDB" id="A0A1A9ZBK7"/>
<dbReference type="Proteomes" id="UP000092445">
    <property type="component" value="Unassembled WGS sequence"/>
</dbReference>
<reference evidence="2" key="1">
    <citation type="submission" date="2014-03" db="EMBL/GenBank/DDBJ databases">
        <authorList>
            <person name="Aksoy S."/>
            <person name="Warren W."/>
            <person name="Wilson R.K."/>
        </authorList>
    </citation>
    <scope>NUCLEOTIDE SEQUENCE [LARGE SCALE GENOMIC DNA]</scope>
    <source>
        <strain evidence="2">IAEA</strain>
    </source>
</reference>
<protein>
    <submittedName>
        <fullName evidence="1">Uncharacterized protein</fullName>
    </submittedName>
</protein>
<organism evidence="1 2">
    <name type="scientific">Glossina pallidipes</name>
    <name type="common">Tsetse fly</name>
    <dbReference type="NCBI Taxonomy" id="7398"/>
    <lineage>
        <taxon>Eukaryota</taxon>
        <taxon>Metazoa</taxon>
        <taxon>Ecdysozoa</taxon>
        <taxon>Arthropoda</taxon>
        <taxon>Hexapoda</taxon>
        <taxon>Insecta</taxon>
        <taxon>Pterygota</taxon>
        <taxon>Neoptera</taxon>
        <taxon>Endopterygota</taxon>
        <taxon>Diptera</taxon>
        <taxon>Brachycera</taxon>
        <taxon>Muscomorpha</taxon>
        <taxon>Hippoboscoidea</taxon>
        <taxon>Glossinidae</taxon>
        <taxon>Glossina</taxon>
    </lineage>
</organism>
<sequence>MSTNSVNPLLTLPWAILLYGKYAKEDEVYQSSQNGSCCKCHCSTSYTADGDLYAAEKQTIASNAAQRKANQYWSVTQHFEKLYSFYTTALKTAALLHCYTWVFGDKYTTVLPIYAYNQSLVSLNGFKS</sequence>